<feature type="transmembrane region" description="Helical" evidence="1">
    <location>
        <begin position="59"/>
        <end position="82"/>
    </location>
</feature>
<evidence type="ECO:0000313" key="3">
    <source>
        <dbReference type="EMBL" id="NHB76509.1"/>
    </source>
</evidence>
<name>A0ABX0G5P6_9RHOB</name>
<feature type="transmembrane region" description="Helical" evidence="1">
    <location>
        <begin position="291"/>
        <end position="309"/>
    </location>
</feature>
<keyword evidence="4" id="KW-1185">Reference proteome</keyword>
<feature type="transmembrane region" description="Helical" evidence="1">
    <location>
        <begin position="128"/>
        <end position="147"/>
    </location>
</feature>
<dbReference type="EMBL" id="JAANHS010000004">
    <property type="protein sequence ID" value="NHB76509.1"/>
    <property type="molecule type" value="Genomic_DNA"/>
</dbReference>
<comment type="caution">
    <text evidence="3">The sequence shown here is derived from an EMBL/GenBank/DDBJ whole genome shotgun (WGS) entry which is preliminary data.</text>
</comment>
<evidence type="ECO:0000259" key="2">
    <source>
        <dbReference type="Pfam" id="PF00892"/>
    </source>
</evidence>
<protein>
    <submittedName>
        <fullName evidence="3">DMT family transporter</fullName>
    </submittedName>
</protein>
<feature type="transmembrane region" description="Helical" evidence="1">
    <location>
        <begin position="154"/>
        <end position="173"/>
    </location>
</feature>
<dbReference type="RefSeq" id="WP_166402548.1">
    <property type="nucleotide sequence ID" value="NZ_JAANHS010000004.1"/>
</dbReference>
<feature type="transmembrane region" description="Helical" evidence="1">
    <location>
        <begin position="179"/>
        <end position="196"/>
    </location>
</feature>
<feature type="transmembrane region" description="Helical" evidence="1">
    <location>
        <begin position="208"/>
        <end position="231"/>
    </location>
</feature>
<feature type="transmembrane region" description="Helical" evidence="1">
    <location>
        <begin position="35"/>
        <end position="53"/>
    </location>
</feature>
<accession>A0ABX0G5P6</accession>
<organism evidence="3 4">
    <name type="scientific">Rhodobacter calidifons</name>
    <dbReference type="NCBI Taxonomy" id="2715277"/>
    <lineage>
        <taxon>Bacteria</taxon>
        <taxon>Pseudomonadati</taxon>
        <taxon>Pseudomonadota</taxon>
        <taxon>Alphaproteobacteria</taxon>
        <taxon>Rhodobacterales</taxon>
        <taxon>Rhodobacter group</taxon>
        <taxon>Rhodobacter</taxon>
    </lineage>
</organism>
<reference evidence="3 4" key="1">
    <citation type="journal article" date="2022" name="Microorganisms">
        <title>Genome Sequence and Characterization of a Xanthorhodopsin-Containing, Aerobic Anoxygenic Phototrophic Rhodobacter Species, Isolated from Mesophilic Conditions at Yellowstone National Park.</title>
        <authorList>
            <person name="Kyndt J.A."/>
            <person name="Robertson S."/>
            <person name="Shoffstall I.B."/>
            <person name="Ramaley R.F."/>
            <person name="Meyer T.E."/>
        </authorList>
    </citation>
    <scope>NUCLEOTIDE SEQUENCE [LARGE SCALE GENOMIC DNA]</scope>
    <source>
        <strain evidence="3 4">M37P</strain>
    </source>
</reference>
<dbReference type="InterPro" id="IPR000620">
    <property type="entry name" value="EamA_dom"/>
</dbReference>
<sequence length="322" mass="34529">MSAPLSAPQPIDAALANEAATRGAVTHKAVQNTRLGIWLMIATTLVFAAQDGISRHLGSAYPVTMVVMVRFWFFALFVMALAARSEGGLRAAARSHFPWVQLARGLILVAEIAVMVLAFVKLGLIEAHAVFACYPLLVAALSGPILGEKVGWRRWTAILVGALGVLIILQPGFGVFSPWSLVALLAAAMFAVYGLLTRYVARKDSASVSFFWTGVVAAVAVTPFGLMHWTWMTPADWGWMAVLCCTAVLGHWLLIKAFAVAEASAIQPFAYLQLVWASAIGLVLFGESLRINVAIGAGIVVAAGVFTLWRQRLREKAALRAA</sequence>
<dbReference type="Proteomes" id="UP001515660">
    <property type="component" value="Unassembled WGS sequence"/>
</dbReference>
<evidence type="ECO:0000256" key="1">
    <source>
        <dbReference type="SAM" id="Phobius"/>
    </source>
</evidence>
<dbReference type="SUPFAM" id="SSF103481">
    <property type="entry name" value="Multidrug resistance efflux transporter EmrE"/>
    <property type="match status" value="2"/>
</dbReference>
<gene>
    <name evidence="3" type="ORF">G8O29_07110</name>
</gene>
<feature type="transmembrane region" description="Helical" evidence="1">
    <location>
        <begin position="102"/>
        <end position="122"/>
    </location>
</feature>
<feature type="domain" description="EamA" evidence="2">
    <location>
        <begin position="35"/>
        <end position="169"/>
    </location>
</feature>
<feature type="transmembrane region" description="Helical" evidence="1">
    <location>
        <begin position="237"/>
        <end position="254"/>
    </location>
</feature>
<feature type="transmembrane region" description="Helical" evidence="1">
    <location>
        <begin position="266"/>
        <end position="285"/>
    </location>
</feature>
<keyword evidence="1" id="KW-1133">Transmembrane helix</keyword>
<evidence type="ECO:0000313" key="4">
    <source>
        <dbReference type="Proteomes" id="UP001515660"/>
    </source>
</evidence>
<proteinExistence type="predicted"/>
<dbReference type="Pfam" id="PF00892">
    <property type="entry name" value="EamA"/>
    <property type="match status" value="2"/>
</dbReference>
<feature type="domain" description="EamA" evidence="2">
    <location>
        <begin position="179"/>
        <end position="307"/>
    </location>
</feature>
<keyword evidence="1" id="KW-0812">Transmembrane</keyword>
<dbReference type="InterPro" id="IPR037185">
    <property type="entry name" value="EmrE-like"/>
</dbReference>
<dbReference type="PANTHER" id="PTHR22911">
    <property type="entry name" value="ACYL-MALONYL CONDENSING ENZYME-RELATED"/>
    <property type="match status" value="1"/>
</dbReference>
<dbReference type="PANTHER" id="PTHR22911:SF103">
    <property type="entry name" value="BLR2811 PROTEIN"/>
    <property type="match status" value="1"/>
</dbReference>
<keyword evidence="1" id="KW-0472">Membrane</keyword>